<gene>
    <name evidence="1" type="ORF">CYR75_02605</name>
</gene>
<dbReference type="Gene3D" id="3.40.50.300">
    <property type="entry name" value="P-loop containing nucleotide triphosphate hydrolases"/>
    <property type="match status" value="1"/>
</dbReference>
<proteinExistence type="predicted"/>
<name>A0A2K9MCI0_9RHOB</name>
<organism evidence="1 2">
    <name type="scientific">Paracoccus jeotgali</name>
    <dbReference type="NCBI Taxonomy" id="2065379"/>
    <lineage>
        <taxon>Bacteria</taxon>
        <taxon>Pseudomonadati</taxon>
        <taxon>Pseudomonadota</taxon>
        <taxon>Alphaproteobacteria</taxon>
        <taxon>Rhodobacterales</taxon>
        <taxon>Paracoccaceae</taxon>
        <taxon>Paracoccus</taxon>
    </lineage>
</organism>
<protein>
    <recommendedName>
        <fullName evidence="3">Gamma-glutamyl kinase</fullName>
    </recommendedName>
</protein>
<dbReference type="RefSeq" id="WP_101498714.1">
    <property type="nucleotide sequence ID" value="NZ_CP025583.1"/>
</dbReference>
<sequence>MLIFWEQRLVFLATPKAGSTAVEVALEPLASLAVQRPPQMKHADAAHFHRHIHPWLQELTADHFTTVALMREPMDWLSSWYRFYRRDESDTDSAPESFDQFVQRYLRRSDSMTRPIGTQAEFLTGGGTRVDRIFRYENMPAFTDFLDDWLGCAISLPRINVPPAADLTLQPDTDAALRHALAADFALYASISDEAAAPSTF</sequence>
<accession>A0A2K9MCI0</accession>
<dbReference type="SUPFAM" id="SSF52540">
    <property type="entry name" value="P-loop containing nucleoside triphosphate hydrolases"/>
    <property type="match status" value="1"/>
</dbReference>
<keyword evidence="2" id="KW-1185">Reference proteome</keyword>
<evidence type="ECO:0008006" key="3">
    <source>
        <dbReference type="Google" id="ProtNLM"/>
    </source>
</evidence>
<dbReference type="KEGG" id="paru:CYR75_02605"/>
<dbReference type="AlphaFoldDB" id="A0A2K9MCI0"/>
<evidence type="ECO:0000313" key="2">
    <source>
        <dbReference type="Proteomes" id="UP000234882"/>
    </source>
</evidence>
<evidence type="ECO:0000313" key="1">
    <source>
        <dbReference type="EMBL" id="AUM73330.1"/>
    </source>
</evidence>
<dbReference type="EMBL" id="CP025583">
    <property type="protein sequence ID" value="AUM73330.1"/>
    <property type="molecule type" value="Genomic_DNA"/>
</dbReference>
<dbReference type="Proteomes" id="UP000234882">
    <property type="component" value="Chromosome"/>
</dbReference>
<dbReference type="InterPro" id="IPR027417">
    <property type="entry name" value="P-loop_NTPase"/>
</dbReference>
<reference evidence="2" key="1">
    <citation type="submission" date="2017-12" db="EMBL/GenBank/DDBJ databases">
        <title>Genomic analysis of Paracoccus sp. CBA4604.</title>
        <authorList>
            <person name="Roh S.W."/>
            <person name="Kim J.Y."/>
            <person name="Kim J.S."/>
        </authorList>
    </citation>
    <scope>NUCLEOTIDE SEQUENCE [LARGE SCALE GENOMIC DNA]</scope>
    <source>
        <strain evidence="2">CBA4604</strain>
    </source>
</reference>
<dbReference type="OrthoDB" id="7687351at2"/>